<organism evidence="9 10">
    <name type="scientific">Sessilibacter corallicola</name>
    <dbReference type="NCBI Taxonomy" id="2904075"/>
    <lineage>
        <taxon>Bacteria</taxon>
        <taxon>Pseudomonadati</taxon>
        <taxon>Pseudomonadota</taxon>
        <taxon>Gammaproteobacteria</taxon>
        <taxon>Cellvibrionales</taxon>
        <taxon>Cellvibrionaceae</taxon>
        <taxon>Sessilibacter</taxon>
    </lineage>
</organism>
<reference evidence="9 10" key="1">
    <citation type="submission" date="2024-04" db="EMBL/GenBank/DDBJ databases">
        <title>Draft genome sequence of Sessilibacter corallicola NBRC 116591.</title>
        <authorList>
            <person name="Miyakawa T."/>
            <person name="Kusuya Y."/>
            <person name="Miura T."/>
        </authorList>
    </citation>
    <scope>NUCLEOTIDE SEQUENCE [LARGE SCALE GENOMIC DNA]</scope>
    <source>
        <strain evidence="9 10">KU-00831-HH</strain>
    </source>
</reference>
<dbReference type="PANTHER" id="PTHR30269">
    <property type="entry name" value="TRANSMEMBRANE PROTEIN YFCA"/>
    <property type="match status" value="1"/>
</dbReference>
<keyword evidence="10" id="KW-1185">Reference proteome</keyword>
<feature type="transmembrane region" description="Helical" evidence="8">
    <location>
        <begin position="33"/>
        <end position="57"/>
    </location>
</feature>
<dbReference type="EMBL" id="BAABWN010000020">
    <property type="protein sequence ID" value="GAA6170156.1"/>
    <property type="molecule type" value="Genomic_DNA"/>
</dbReference>
<feature type="transmembrane region" description="Helical" evidence="8">
    <location>
        <begin position="169"/>
        <end position="190"/>
    </location>
</feature>
<evidence type="ECO:0000256" key="8">
    <source>
        <dbReference type="RuleBase" id="RU363041"/>
    </source>
</evidence>
<evidence type="ECO:0000313" key="9">
    <source>
        <dbReference type="EMBL" id="GAA6170156.1"/>
    </source>
</evidence>
<comment type="caution">
    <text evidence="9">The sequence shown here is derived from an EMBL/GenBank/DDBJ whole genome shotgun (WGS) entry which is preliminary data.</text>
</comment>
<keyword evidence="4 8" id="KW-1003">Cell membrane</keyword>
<feature type="transmembrane region" description="Helical" evidence="8">
    <location>
        <begin position="77"/>
        <end position="95"/>
    </location>
</feature>
<dbReference type="Proteomes" id="UP001465153">
    <property type="component" value="Unassembled WGS sequence"/>
</dbReference>
<name>A0ABQ0AES9_9GAMM</name>
<sequence length="248" mass="26376">MIDYQISTIVIIMLVFIFAGTIKGVVGLGLPPVVLGILTALTGIHSAMAMVALPALITNFYQAVSGSHGKLLWQDHWHFFLAATVSIALGCWLALQVNPANMSLVLGLLLFSYAALGLTKITLSIDKRWEPTAGFTLGIANGVFTGLTGSSAVPGVFYLQSVGLPKDKLIQAMGILFTCSSLGLSIGLFWMNILTISTGAISLIALVPAIIGMMIGGKIRSFISVQLFQRIFFFSLLLLGGYIVATHL</sequence>
<proteinExistence type="inferred from homology"/>
<gene>
    <name evidence="9" type="ORF">NBRC116591_39690</name>
</gene>
<feature type="transmembrane region" description="Helical" evidence="8">
    <location>
        <begin position="6"/>
        <end position="26"/>
    </location>
</feature>
<comment type="similarity">
    <text evidence="2 8">Belongs to the 4-toluene sulfonate uptake permease (TSUP) (TC 2.A.102) family.</text>
</comment>
<feature type="transmembrane region" description="Helical" evidence="8">
    <location>
        <begin position="135"/>
        <end position="157"/>
    </location>
</feature>
<keyword evidence="7 8" id="KW-0472">Membrane</keyword>
<accession>A0ABQ0AES9</accession>
<keyword evidence="6 8" id="KW-1133">Transmembrane helix</keyword>
<evidence type="ECO:0000256" key="5">
    <source>
        <dbReference type="ARBA" id="ARBA00022692"/>
    </source>
</evidence>
<comment type="subcellular location">
    <subcellularLocation>
        <location evidence="1 8">Cell membrane</location>
        <topology evidence="1 8">Multi-pass membrane protein</topology>
    </subcellularLocation>
</comment>
<feature type="transmembrane region" description="Helical" evidence="8">
    <location>
        <begin position="196"/>
        <end position="215"/>
    </location>
</feature>
<evidence type="ECO:0000256" key="3">
    <source>
        <dbReference type="ARBA" id="ARBA00022448"/>
    </source>
</evidence>
<dbReference type="PANTHER" id="PTHR30269:SF32">
    <property type="entry name" value="MEMBRANE TRANSPORTER PROTEIN-RELATED"/>
    <property type="match status" value="1"/>
</dbReference>
<protein>
    <recommendedName>
        <fullName evidence="8">Probable membrane transporter protein</fullName>
    </recommendedName>
</protein>
<evidence type="ECO:0000256" key="4">
    <source>
        <dbReference type="ARBA" id="ARBA00022475"/>
    </source>
</evidence>
<feature type="transmembrane region" description="Helical" evidence="8">
    <location>
        <begin position="102"/>
        <end position="123"/>
    </location>
</feature>
<evidence type="ECO:0000256" key="6">
    <source>
        <dbReference type="ARBA" id="ARBA00022989"/>
    </source>
</evidence>
<evidence type="ECO:0000256" key="7">
    <source>
        <dbReference type="ARBA" id="ARBA00023136"/>
    </source>
</evidence>
<dbReference type="Pfam" id="PF01925">
    <property type="entry name" value="TauE"/>
    <property type="match status" value="1"/>
</dbReference>
<evidence type="ECO:0000256" key="2">
    <source>
        <dbReference type="ARBA" id="ARBA00009142"/>
    </source>
</evidence>
<keyword evidence="5 8" id="KW-0812">Transmembrane</keyword>
<keyword evidence="3" id="KW-0813">Transport</keyword>
<feature type="transmembrane region" description="Helical" evidence="8">
    <location>
        <begin position="227"/>
        <end position="245"/>
    </location>
</feature>
<evidence type="ECO:0000313" key="10">
    <source>
        <dbReference type="Proteomes" id="UP001465153"/>
    </source>
</evidence>
<evidence type="ECO:0000256" key="1">
    <source>
        <dbReference type="ARBA" id="ARBA00004651"/>
    </source>
</evidence>
<dbReference type="InterPro" id="IPR002781">
    <property type="entry name" value="TM_pro_TauE-like"/>
</dbReference>
<dbReference type="InterPro" id="IPR052017">
    <property type="entry name" value="TSUP"/>
</dbReference>